<dbReference type="Gene3D" id="3.40.630.30">
    <property type="match status" value="1"/>
</dbReference>
<dbReference type="Gramene" id="rna-AYBTSS11_LOCUS9736">
    <property type="protein sequence ID" value="CAJ1940501.1"/>
    <property type="gene ID" value="gene-AYBTSS11_LOCUS9736"/>
</dbReference>
<sequence>MPSISFPINAPHFHNFVSSKCPRTAASLPRTIGYGFLKLKKEKEVSVQLSSLTSPVSRVETFCNLHFGRWQPSPQELGPHNSFEFGNFVVRESLLEEEYWTAAWLRAEYEGEKRKEQFSYYRKREFAYKEFYKIKKRCKEPQQGQSSTCIITVKKQHKDVKRLVVRSVVGTLDLNIRYLLVGETFPGELGNPPRFCKVNRTPSSIFGYIANLCVAKSLRRKGIASNMLYFAVESAKSNGVPRLYVHVDRDNNPALVLYQKFGFEVVDRANPSLIKSKTYLLGLDCF</sequence>
<dbReference type="AlphaFoldDB" id="A0AA86S9W9"/>
<evidence type="ECO:0000313" key="3">
    <source>
        <dbReference type="Proteomes" id="UP001189624"/>
    </source>
</evidence>
<name>A0AA86S9W9_9FABA</name>
<dbReference type="Pfam" id="PF00583">
    <property type="entry name" value="Acetyltransf_1"/>
    <property type="match status" value="1"/>
</dbReference>
<dbReference type="GO" id="GO:0008080">
    <property type="term" value="F:N-acetyltransferase activity"/>
    <property type="evidence" value="ECO:0007669"/>
    <property type="project" value="EnsemblPlants"/>
</dbReference>
<protein>
    <recommendedName>
        <fullName evidence="1">N-acetyltransferase domain-containing protein</fullName>
    </recommendedName>
</protein>
<dbReference type="PROSITE" id="PS51186">
    <property type="entry name" value="GNAT"/>
    <property type="match status" value="1"/>
</dbReference>
<dbReference type="SUPFAM" id="SSF55729">
    <property type="entry name" value="Acyl-CoA N-acyltransferases (Nat)"/>
    <property type="match status" value="1"/>
</dbReference>
<organism evidence="2 3">
    <name type="scientific">Sphenostylis stenocarpa</name>
    <dbReference type="NCBI Taxonomy" id="92480"/>
    <lineage>
        <taxon>Eukaryota</taxon>
        <taxon>Viridiplantae</taxon>
        <taxon>Streptophyta</taxon>
        <taxon>Embryophyta</taxon>
        <taxon>Tracheophyta</taxon>
        <taxon>Spermatophyta</taxon>
        <taxon>Magnoliopsida</taxon>
        <taxon>eudicotyledons</taxon>
        <taxon>Gunneridae</taxon>
        <taxon>Pentapetalae</taxon>
        <taxon>rosids</taxon>
        <taxon>fabids</taxon>
        <taxon>Fabales</taxon>
        <taxon>Fabaceae</taxon>
        <taxon>Papilionoideae</taxon>
        <taxon>50 kb inversion clade</taxon>
        <taxon>NPAAA clade</taxon>
        <taxon>indigoferoid/millettioid clade</taxon>
        <taxon>Phaseoleae</taxon>
        <taxon>Sphenostylis</taxon>
    </lineage>
</organism>
<dbReference type="Proteomes" id="UP001189624">
    <property type="component" value="Chromosome 3"/>
</dbReference>
<dbReference type="InterPro" id="IPR016181">
    <property type="entry name" value="Acyl_CoA_acyltransferase"/>
</dbReference>
<dbReference type="PANTHER" id="PTHR47426:SF3">
    <property type="entry name" value="GCN5-RELATED N-ACETYLTRANSFERASE 6, CHLOROPLASTIC"/>
    <property type="match status" value="1"/>
</dbReference>
<reference evidence="2" key="1">
    <citation type="submission" date="2023-10" db="EMBL/GenBank/DDBJ databases">
        <authorList>
            <person name="Domelevo Entfellner J.-B."/>
        </authorList>
    </citation>
    <scope>NUCLEOTIDE SEQUENCE</scope>
</reference>
<dbReference type="InterPro" id="IPR000182">
    <property type="entry name" value="GNAT_dom"/>
</dbReference>
<evidence type="ECO:0000313" key="2">
    <source>
        <dbReference type="EMBL" id="CAJ1940501.1"/>
    </source>
</evidence>
<evidence type="ECO:0000259" key="1">
    <source>
        <dbReference type="PROSITE" id="PS51186"/>
    </source>
</evidence>
<gene>
    <name evidence="2" type="ORF">AYBTSS11_LOCUS9736</name>
</gene>
<dbReference type="EMBL" id="OY731400">
    <property type="protein sequence ID" value="CAJ1940501.1"/>
    <property type="molecule type" value="Genomic_DNA"/>
</dbReference>
<dbReference type="CDD" id="cd04301">
    <property type="entry name" value="NAT_SF"/>
    <property type="match status" value="1"/>
</dbReference>
<keyword evidence="3" id="KW-1185">Reference proteome</keyword>
<proteinExistence type="predicted"/>
<feature type="domain" description="N-acetyltransferase" evidence="1">
    <location>
        <begin position="118"/>
        <end position="284"/>
    </location>
</feature>
<accession>A0AA86S9W9</accession>
<dbReference type="PANTHER" id="PTHR47426">
    <property type="entry name" value="ACYL-COA N-ACYLTRANSFERASES (NAT) SUPERFAMILY PROTEIN"/>
    <property type="match status" value="1"/>
</dbReference>